<dbReference type="EMBL" id="CP002026">
    <property type="protein sequence ID" value="ADH89306.1"/>
    <property type="molecule type" value="Genomic_DNA"/>
</dbReference>
<dbReference type="PROSITE" id="PS50893">
    <property type="entry name" value="ABC_TRANSPORTER_2"/>
    <property type="match status" value="1"/>
</dbReference>
<dbReference type="GO" id="GO:0030256">
    <property type="term" value="C:type I protein secretion system complex"/>
    <property type="evidence" value="ECO:0007669"/>
    <property type="project" value="InterPro"/>
</dbReference>
<evidence type="ECO:0000256" key="4">
    <source>
        <dbReference type="ARBA" id="ARBA00022741"/>
    </source>
</evidence>
<dbReference type="InterPro" id="IPR010128">
    <property type="entry name" value="ATPase_T1SS_PrtD-like"/>
</dbReference>
<feature type="region of interest" description="Disordered" evidence="8">
    <location>
        <begin position="559"/>
        <end position="587"/>
    </location>
</feature>
<feature type="domain" description="ABC transmembrane type-1" evidence="11">
    <location>
        <begin position="27"/>
        <end position="301"/>
    </location>
</feature>
<dbReference type="PROSITE" id="PS00211">
    <property type="entry name" value="ABC_TRANSPORTER_1"/>
    <property type="match status" value="1"/>
</dbReference>
<evidence type="ECO:0000256" key="8">
    <source>
        <dbReference type="SAM" id="MobiDB-lite"/>
    </source>
</evidence>
<feature type="domain" description="ABC transporter" evidence="10">
    <location>
        <begin position="332"/>
        <end position="567"/>
    </location>
</feature>
<evidence type="ECO:0000256" key="3">
    <source>
        <dbReference type="ARBA" id="ARBA00022692"/>
    </source>
</evidence>
<dbReference type="SUPFAM" id="SSF52540">
    <property type="entry name" value="P-loop containing nucleoside triphosphate hydrolases"/>
    <property type="match status" value="1"/>
</dbReference>
<dbReference type="Pfam" id="PF00005">
    <property type="entry name" value="ABC_tran"/>
    <property type="match status" value="1"/>
</dbReference>
<comment type="similarity">
    <text evidence="2">Belongs to the ABC transporter superfamily.</text>
</comment>
<gene>
    <name evidence="12" type="ordered locus">Snov_2008</name>
</gene>
<evidence type="ECO:0000313" key="12">
    <source>
        <dbReference type="EMBL" id="ADH89306.1"/>
    </source>
</evidence>
<dbReference type="GO" id="GO:0005886">
    <property type="term" value="C:plasma membrane"/>
    <property type="evidence" value="ECO:0007669"/>
    <property type="project" value="UniProtKB-SubCell"/>
</dbReference>
<keyword evidence="3 9" id="KW-0812">Transmembrane</keyword>
<dbReference type="InterPro" id="IPR017871">
    <property type="entry name" value="ABC_transporter-like_CS"/>
</dbReference>
<dbReference type="InterPro" id="IPR036640">
    <property type="entry name" value="ABC1_TM_sf"/>
</dbReference>
<dbReference type="SMART" id="SM00382">
    <property type="entry name" value="AAA"/>
    <property type="match status" value="1"/>
</dbReference>
<dbReference type="eggNOG" id="COG4618">
    <property type="taxonomic scope" value="Bacteria"/>
</dbReference>
<dbReference type="Proteomes" id="UP000006633">
    <property type="component" value="Chromosome"/>
</dbReference>
<dbReference type="PANTHER" id="PTHR24221">
    <property type="entry name" value="ATP-BINDING CASSETTE SUB-FAMILY B"/>
    <property type="match status" value="1"/>
</dbReference>
<feature type="transmembrane region" description="Helical" evidence="9">
    <location>
        <begin position="60"/>
        <end position="78"/>
    </location>
</feature>
<evidence type="ECO:0000256" key="9">
    <source>
        <dbReference type="SAM" id="Phobius"/>
    </source>
</evidence>
<dbReference type="GO" id="GO:0030253">
    <property type="term" value="P:protein secretion by the type I secretion system"/>
    <property type="evidence" value="ECO:0007669"/>
    <property type="project" value="InterPro"/>
</dbReference>
<dbReference type="InterPro" id="IPR003439">
    <property type="entry name" value="ABC_transporter-like_ATP-bd"/>
</dbReference>
<proteinExistence type="inferred from homology"/>
<name>D7A045_ANCN5</name>
<dbReference type="PANTHER" id="PTHR24221:SF248">
    <property type="entry name" value="ABC TRANSPORTER TRANSMEMBRANE REGION"/>
    <property type="match status" value="1"/>
</dbReference>
<feature type="transmembrane region" description="Helical" evidence="9">
    <location>
        <begin position="146"/>
        <end position="175"/>
    </location>
</feature>
<evidence type="ECO:0000259" key="11">
    <source>
        <dbReference type="PROSITE" id="PS50929"/>
    </source>
</evidence>
<dbReference type="Gene3D" id="3.40.50.300">
    <property type="entry name" value="P-loop containing nucleotide triphosphate hydrolases"/>
    <property type="match status" value="1"/>
</dbReference>
<dbReference type="AlphaFoldDB" id="D7A045"/>
<evidence type="ECO:0000256" key="5">
    <source>
        <dbReference type="ARBA" id="ARBA00022840"/>
    </source>
</evidence>
<feature type="compositionally biased region" description="Basic and acidic residues" evidence="8">
    <location>
        <begin position="571"/>
        <end position="587"/>
    </location>
</feature>
<dbReference type="InterPro" id="IPR027417">
    <property type="entry name" value="P-loop_NTPase"/>
</dbReference>
<dbReference type="GO" id="GO:0005524">
    <property type="term" value="F:ATP binding"/>
    <property type="evidence" value="ECO:0007669"/>
    <property type="project" value="UniProtKB-KW"/>
</dbReference>
<keyword evidence="6 9" id="KW-1133">Transmembrane helix</keyword>
<comment type="subcellular location">
    <subcellularLocation>
        <location evidence="1">Cell membrane</location>
        <topology evidence="1">Multi-pass membrane protein</topology>
    </subcellularLocation>
</comment>
<keyword evidence="5" id="KW-0067">ATP-binding</keyword>
<keyword evidence="4" id="KW-0547">Nucleotide-binding</keyword>
<evidence type="ECO:0000256" key="1">
    <source>
        <dbReference type="ARBA" id="ARBA00004651"/>
    </source>
</evidence>
<dbReference type="CDD" id="cd03246">
    <property type="entry name" value="ABCC_Protease_Secretion"/>
    <property type="match status" value="1"/>
</dbReference>
<dbReference type="InterPro" id="IPR011527">
    <property type="entry name" value="ABC1_TM_dom"/>
</dbReference>
<evidence type="ECO:0000256" key="2">
    <source>
        <dbReference type="ARBA" id="ARBA00005417"/>
    </source>
</evidence>
<accession>D7A045</accession>
<sequence>MRDRRGRNTETDLDLAVSQCGQAFGSLVLFSLAINLLTLASPLYMLQVYDRVMVTGNVDTLLMLTIMAAAALLLFGMLDSIRSMLTTRISIWLADCLGPVYLANSVRSRLLGDGSGAQPLRDLQQVQTLISSPALGVLFDAPWAPVYLALIWMLHPALGTLAIVSTAILLVLGLANEAITRRALQAANQAQIVATMQAETTIRNAEVVSAMGMLPALTAHWREANSVGLRASKRASDRGAVLLGITKFARLFMQSAILGLGAYLVLKGQVSGGVMIASSILLGRALAPVEMAMATWRNFSAARIAYGRLKTRLQSLPDEPRRTSLPAPEGHLSIQRVTYSPPGGTAPVLYGLNFEAIPGEAIAVIGPSASGKSSLCRLLVGVAQPAGGVIRLDGSDLRHWNPDELGPHIGYLPQEPELFPGTIRDNIARMNCVDEGAVIRAAMLAHAHEMIQLLPNGYDTAIGDGGLRLSGGQRQRIGLARAVYGDPKLIVLDEPNANLDQAGEAALSAAIEEMKGRGATLLIVGHRPSTIAQADKILLLRDGRIEAFGSRDEILKRLRVAASEPPTPEKVQSEAERQERLTAEAAE</sequence>
<feature type="transmembrane region" description="Helical" evidence="9">
    <location>
        <begin position="21"/>
        <end position="40"/>
    </location>
</feature>
<dbReference type="NCBIfam" id="TIGR01842">
    <property type="entry name" value="type_I_sec_PrtD"/>
    <property type="match status" value="1"/>
</dbReference>
<evidence type="ECO:0000259" key="10">
    <source>
        <dbReference type="PROSITE" id="PS50893"/>
    </source>
</evidence>
<dbReference type="GO" id="GO:0034040">
    <property type="term" value="F:ATPase-coupled lipid transmembrane transporter activity"/>
    <property type="evidence" value="ECO:0007669"/>
    <property type="project" value="TreeGrafter"/>
</dbReference>
<dbReference type="Gene3D" id="1.20.1560.10">
    <property type="entry name" value="ABC transporter type 1, transmembrane domain"/>
    <property type="match status" value="1"/>
</dbReference>
<keyword evidence="13" id="KW-1185">Reference proteome</keyword>
<dbReference type="Pfam" id="PF00664">
    <property type="entry name" value="ABC_membrane"/>
    <property type="match status" value="1"/>
</dbReference>
<dbReference type="HOGENOM" id="CLU_000604_95_6_5"/>
<evidence type="ECO:0000256" key="6">
    <source>
        <dbReference type="ARBA" id="ARBA00022989"/>
    </source>
</evidence>
<dbReference type="KEGG" id="sno:Snov_2008"/>
<dbReference type="STRING" id="639283.Snov_2008"/>
<dbReference type="InterPro" id="IPR003593">
    <property type="entry name" value="AAA+_ATPase"/>
</dbReference>
<dbReference type="InterPro" id="IPR039421">
    <property type="entry name" value="Type_1_exporter"/>
</dbReference>
<protein>
    <submittedName>
        <fullName evidence="12">Type I secretion system ATPase</fullName>
    </submittedName>
</protein>
<dbReference type="SUPFAM" id="SSF90123">
    <property type="entry name" value="ABC transporter transmembrane region"/>
    <property type="match status" value="1"/>
</dbReference>
<dbReference type="GO" id="GO:0016887">
    <property type="term" value="F:ATP hydrolysis activity"/>
    <property type="evidence" value="ECO:0007669"/>
    <property type="project" value="InterPro"/>
</dbReference>
<keyword evidence="7 9" id="KW-0472">Membrane</keyword>
<evidence type="ECO:0000256" key="7">
    <source>
        <dbReference type="ARBA" id="ARBA00023136"/>
    </source>
</evidence>
<evidence type="ECO:0000313" key="13">
    <source>
        <dbReference type="Proteomes" id="UP000006633"/>
    </source>
</evidence>
<reference evidence="12 13" key="1">
    <citation type="journal article" date="2012" name="Stand. Genomic Sci.">
        <title>Complete genome sequence of the facultatively chemolithoautotrophic and methylotrophic alpha Proteobacterium Starkeya novella type strain (ATCC 8093(T)).</title>
        <authorList>
            <person name="Kappler U."/>
            <person name="Davenport K."/>
            <person name="Beatson S."/>
            <person name="Lucas S."/>
            <person name="Lapidus A."/>
            <person name="Copeland A."/>
            <person name="Berry K.W."/>
            <person name="Glavina Del Rio T."/>
            <person name="Hammon N."/>
            <person name="Dalin E."/>
            <person name="Tice H."/>
            <person name="Pitluck S."/>
            <person name="Richardson P."/>
            <person name="Bruce D."/>
            <person name="Goodwin L.A."/>
            <person name="Han C."/>
            <person name="Tapia R."/>
            <person name="Detter J.C."/>
            <person name="Chang Y.J."/>
            <person name="Jeffries C.D."/>
            <person name="Land M."/>
            <person name="Hauser L."/>
            <person name="Kyrpides N.C."/>
            <person name="Goker M."/>
            <person name="Ivanova N."/>
            <person name="Klenk H.P."/>
            <person name="Woyke T."/>
        </authorList>
    </citation>
    <scope>NUCLEOTIDE SEQUENCE [LARGE SCALE GENOMIC DNA]</scope>
    <source>
        <strain evidence="13">ATCC 8093 / DSM 506 / JCM 20403 / CCM 1077 / IAM 12100 / NBRC 12443 / NCIMB 10456</strain>
    </source>
</reference>
<dbReference type="PROSITE" id="PS50929">
    <property type="entry name" value="ABC_TM1F"/>
    <property type="match status" value="1"/>
</dbReference>
<organism evidence="12 13">
    <name type="scientific">Ancylobacter novellus (strain ATCC 8093 / DSM 506 / JCM 20403 / CCM 1077 / IAM 12100 / NBRC 12443 / NCIMB 10456)</name>
    <name type="common">Starkeya novella</name>
    <dbReference type="NCBI Taxonomy" id="639283"/>
    <lineage>
        <taxon>Bacteria</taxon>
        <taxon>Pseudomonadati</taxon>
        <taxon>Pseudomonadota</taxon>
        <taxon>Alphaproteobacteria</taxon>
        <taxon>Hyphomicrobiales</taxon>
        <taxon>Xanthobacteraceae</taxon>
        <taxon>Ancylobacter</taxon>
    </lineage>
</organism>
<dbReference type="GO" id="GO:0140359">
    <property type="term" value="F:ABC-type transporter activity"/>
    <property type="evidence" value="ECO:0007669"/>
    <property type="project" value="InterPro"/>
</dbReference>